<reference evidence="1 2" key="1">
    <citation type="journal article" date="2023" name="Int. J. Syst. Evol. Microbiol.">
        <title>Streptococcus sciuri sp. nov., Staphylococcus marylandisciuri sp. nov. and Staphylococcus americanisciuri sp. nov., isolated from faeces of eastern grey squirrel (Sciurus carolinensis).</title>
        <authorList>
            <person name="Volokhov D.V."/>
            <person name="Zagorodnyaya T.A."/>
            <person name="Furtak V.A."/>
            <person name="Nattanmai G."/>
            <person name="Randall L."/>
            <person name="Jose S."/>
            <person name="Gao Y."/>
            <person name="Eisenberg T."/>
            <person name="Delmonte P."/>
            <person name="Blom J."/>
            <person name="Mitchell K.K."/>
        </authorList>
    </citation>
    <scope>NUCLEOTIDE SEQUENCE [LARGE SCALE GENOMIC DNA]</scope>
    <source>
        <strain evidence="1 2">SQ9-PEA</strain>
    </source>
</reference>
<comment type="caution">
    <text evidence="1">The sequence shown here is derived from an EMBL/GenBank/DDBJ whole genome shotgun (WGS) entry which is preliminary data.</text>
</comment>
<organism evidence="1 2">
    <name type="scientific">Streptococcus sciuri</name>
    <dbReference type="NCBI Taxonomy" id="2973939"/>
    <lineage>
        <taxon>Bacteria</taxon>
        <taxon>Bacillati</taxon>
        <taxon>Bacillota</taxon>
        <taxon>Bacilli</taxon>
        <taxon>Lactobacillales</taxon>
        <taxon>Streptococcaceae</taxon>
        <taxon>Streptococcus</taxon>
    </lineage>
</organism>
<evidence type="ECO:0000313" key="1">
    <source>
        <dbReference type="EMBL" id="MCS4488021.1"/>
    </source>
</evidence>
<name>A0ABT2F7L0_9STRE</name>
<dbReference type="Pfam" id="PF06124">
    <property type="entry name" value="DUF960"/>
    <property type="match status" value="1"/>
</dbReference>
<accession>A0ABT2F7L0</accession>
<evidence type="ECO:0000313" key="2">
    <source>
        <dbReference type="Proteomes" id="UP001206548"/>
    </source>
</evidence>
<keyword evidence="2" id="KW-1185">Reference proteome</keyword>
<dbReference type="EMBL" id="JANUXX010000003">
    <property type="protein sequence ID" value="MCS4488021.1"/>
    <property type="molecule type" value="Genomic_DNA"/>
</dbReference>
<proteinExistence type="predicted"/>
<dbReference type="InterPro" id="IPR009303">
    <property type="entry name" value="DUF960"/>
</dbReference>
<protein>
    <submittedName>
        <fullName evidence="1">DUF960 domain-containing protein</fullName>
    </submittedName>
</protein>
<dbReference type="Gene3D" id="3.10.450.150">
    <property type="entry name" value="enterococcus faecalis protein"/>
    <property type="match status" value="1"/>
</dbReference>
<gene>
    <name evidence="1" type="ORF">NXS10_03455</name>
</gene>
<sequence>MAFDNTRERYTSFGVATSLSHDLINTIWDILDNYLKGVVSLDEQLTFHLIKNGNKLSIQYVDDNSNISIVFDYMVTFDPFFPRTIYLIDESGIETILLPYEL</sequence>
<dbReference type="Proteomes" id="UP001206548">
    <property type="component" value="Unassembled WGS sequence"/>
</dbReference>
<dbReference type="RefSeq" id="WP_259137703.1">
    <property type="nucleotide sequence ID" value="NZ_JANUXX010000003.1"/>
</dbReference>